<dbReference type="STRING" id="1081109.A0A167W3J8"/>
<feature type="transmembrane region" description="Helical" evidence="6">
    <location>
        <begin position="644"/>
        <end position="666"/>
    </location>
</feature>
<keyword evidence="4 6" id="KW-0472">Membrane</keyword>
<feature type="transmembrane region" description="Helical" evidence="6">
    <location>
        <begin position="217"/>
        <end position="237"/>
    </location>
</feature>
<accession>A0A167W3J8</accession>
<dbReference type="GO" id="GO:0022857">
    <property type="term" value="F:transmembrane transporter activity"/>
    <property type="evidence" value="ECO:0007669"/>
    <property type="project" value="InterPro"/>
</dbReference>
<feature type="transmembrane region" description="Helical" evidence="6">
    <location>
        <begin position="543"/>
        <end position="562"/>
    </location>
</feature>
<evidence type="ECO:0000256" key="6">
    <source>
        <dbReference type="SAM" id="Phobius"/>
    </source>
</evidence>
<name>A0A167W3J8_9HYPO</name>
<feature type="transmembrane region" description="Helical" evidence="6">
    <location>
        <begin position="176"/>
        <end position="197"/>
    </location>
</feature>
<feature type="transmembrane region" description="Helical" evidence="6">
    <location>
        <begin position="429"/>
        <end position="454"/>
    </location>
</feature>
<reference evidence="8 9" key="1">
    <citation type="journal article" date="2016" name="Genome Biol. Evol.">
        <title>Divergent and convergent evolution of fungal pathogenicity.</title>
        <authorList>
            <person name="Shang Y."/>
            <person name="Xiao G."/>
            <person name="Zheng P."/>
            <person name="Cen K."/>
            <person name="Zhan S."/>
            <person name="Wang C."/>
        </authorList>
    </citation>
    <scope>NUCLEOTIDE SEQUENCE [LARGE SCALE GENOMIC DNA]</scope>
    <source>
        <strain evidence="8 9">RCEF 2490</strain>
    </source>
</reference>
<dbReference type="InterPro" id="IPR020846">
    <property type="entry name" value="MFS_dom"/>
</dbReference>
<dbReference type="InterPro" id="IPR011701">
    <property type="entry name" value="MFS"/>
</dbReference>
<dbReference type="Pfam" id="PF07690">
    <property type="entry name" value="MFS_1"/>
    <property type="match status" value="1"/>
</dbReference>
<comment type="caution">
    <text evidence="8">The sequence shown here is derived from an EMBL/GenBank/DDBJ whole genome shotgun (WGS) entry which is preliminary data.</text>
</comment>
<feature type="domain" description="Major facilitator superfamily (MFS) profile" evidence="7">
    <location>
        <begin position="178"/>
        <end position="671"/>
    </location>
</feature>
<dbReference type="GO" id="GO:0005886">
    <property type="term" value="C:plasma membrane"/>
    <property type="evidence" value="ECO:0007669"/>
    <property type="project" value="TreeGrafter"/>
</dbReference>
<dbReference type="AlphaFoldDB" id="A0A167W3J8"/>
<evidence type="ECO:0000313" key="9">
    <source>
        <dbReference type="Proteomes" id="UP000078544"/>
    </source>
</evidence>
<dbReference type="Gene3D" id="1.20.1720.10">
    <property type="entry name" value="Multidrug resistance protein D"/>
    <property type="match status" value="1"/>
</dbReference>
<evidence type="ECO:0000256" key="5">
    <source>
        <dbReference type="SAM" id="MobiDB-lite"/>
    </source>
</evidence>
<feature type="transmembrane region" description="Helical" evidence="6">
    <location>
        <begin position="574"/>
        <end position="596"/>
    </location>
</feature>
<proteinExistence type="predicted"/>
<evidence type="ECO:0000259" key="7">
    <source>
        <dbReference type="PROSITE" id="PS50850"/>
    </source>
</evidence>
<feature type="transmembrane region" description="Helical" evidence="6">
    <location>
        <begin position="249"/>
        <end position="267"/>
    </location>
</feature>
<evidence type="ECO:0000256" key="2">
    <source>
        <dbReference type="ARBA" id="ARBA00022692"/>
    </source>
</evidence>
<organism evidence="8 9">
    <name type="scientific">Moelleriella libera RCEF 2490</name>
    <dbReference type="NCBI Taxonomy" id="1081109"/>
    <lineage>
        <taxon>Eukaryota</taxon>
        <taxon>Fungi</taxon>
        <taxon>Dikarya</taxon>
        <taxon>Ascomycota</taxon>
        <taxon>Pezizomycotina</taxon>
        <taxon>Sordariomycetes</taxon>
        <taxon>Hypocreomycetidae</taxon>
        <taxon>Hypocreales</taxon>
        <taxon>Clavicipitaceae</taxon>
        <taxon>Moelleriella</taxon>
    </lineage>
</organism>
<dbReference type="PANTHER" id="PTHR23502">
    <property type="entry name" value="MAJOR FACILITATOR SUPERFAMILY"/>
    <property type="match status" value="1"/>
</dbReference>
<comment type="subcellular location">
    <subcellularLocation>
        <location evidence="1">Membrane</location>
        <topology evidence="1">Multi-pass membrane protein</topology>
    </subcellularLocation>
</comment>
<evidence type="ECO:0000313" key="8">
    <source>
        <dbReference type="EMBL" id="KZZ88358.1"/>
    </source>
</evidence>
<dbReference type="PANTHER" id="PTHR23502:SF26">
    <property type="entry name" value="MAJOR FACILITATOR SUPERFAMILY (MFS) PROFILE DOMAIN-CONTAINING PROTEIN"/>
    <property type="match status" value="1"/>
</dbReference>
<feature type="transmembrane region" description="Helical" evidence="6">
    <location>
        <begin position="344"/>
        <end position="363"/>
    </location>
</feature>
<dbReference type="OrthoDB" id="440553at2759"/>
<feature type="region of interest" description="Disordered" evidence="5">
    <location>
        <begin position="1"/>
        <end position="30"/>
    </location>
</feature>
<feature type="compositionally biased region" description="Basic and acidic residues" evidence="5">
    <location>
        <begin position="18"/>
        <end position="29"/>
    </location>
</feature>
<protein>
    <submittedName>
        <fullName evidence="8">Major facilitator superfamily domain, general substrate transporter</fullName>
    </submittedName>
</protein>
<dbReference type="InterPro" id="IPR036259">
    <property type="entry name" value="MFS_trans_sf"/>
</dbReference>
<evidence type="ECO:0000256" key="1">
    <source>
        <dbReference type="ARBA" id="ARBA00004141"/>
    </source>
</evidence>
<dbReference type="SUPFAM" id="SSF103473">
    <property type="entry name" value="MFS general substrate transporter"/>
    <property type="match status" value="1"/>
</dbReference>
<sequence length="681" mass="74170">MGKILPPSSPSQSPSRGDMSDRRLHDARVRPISRRFTTLEGWRQTRDGLHLFAGSAISSLIPNPAYDPEWQIHNDGPARSILSRSSLAVSEDYDVSSGDTLTDLVSDEEAPVSRQHNESWASHERAVRGRSEELPKDDDPFSDSNAIFTAKEKDGVLSSMNDSEKPYHVFSKKQKWVTISIIGVAGLFSGLSSNIYFPALDTIAKCSGIQDLGISLNAVSLTITSYLIIQGISPLFWGSLSDTLGRRTIYICSFTVYIVANIVLSFSPNFPVLLVFRGLQAAGSASTVSIGNGVIQDIALPVERGAFISFYQARRLSFSVRNFSIAFGPVLGGLLDNFFGFRSIFIFLLAASSATLIILVIFLPETLRTIAGDGTLRLSGIHRPLYQRFVKEPTYIQDPQTNNGRGPTRPRVTVATFLKPLRLLFEKDILVSLLFGGVVYAVWSMVVASTTSLFKDRFQLGELLLGVAFLPNESDWLIIGERLGAGTVVGSAIAGKLMTQEFLKSEQIYKQTHPDLSAGSSPVKNKKNLPLDFPIEHARLRHVPWITALFVTSTAFYGFTLLPVTQSPLVSRPGWIAVPLALQFVIASTSNAVFAINTALVADLCPGQGASATAINNLVRCTIGAAGVAGIDGMLSTFGPAATFLGLAFLSIAMATLLAVEWTWGMQWRGERERRRAKDLT</sequence>
<gene>
    <name evidence="8" type="ORF">AAL_08121</name>
</gene>
<dbReference type="PROSITE" id="PS50850">
    <property type="entry name" value="MFS"/>
    <property type="match status" value="1"/>
</dbReference>
<keyword evidence="2 6" id="KW-0812">Transmembrane</keyword>
<evidence type="ECO:0000256" key="4">
    <source>
        <dbReference type="ARBA" id="ARBA00023136"/>
    </source>
</evidence>
<feature type="region of interest" description="Disordered" evidence="5">
    <location>
        <begin position="98"/>
        <end position="142"/>
    </location>
</feature>
<feature type="compositionally biased region" description="Basic and acidic residues" evidence="5">
    <location>
        <begin position="115"/>
        <end position="139"/>
    </location>
</feature>
<evidence type="ECO:0000256" key="3">
    <source>
        <dbReference type="ARBA" id="ARBA00022989"/>
    </source>
</evidence>
<dbReference type="EMBL" id="AZGY01000030">
    <property type="protein sequence ID" value="KZZ88358.1"/>
    <property type="molecule type" value="Genomic_DNA"/>
</dbReference>
<keyword evidence="9" id="KW-1185">Reference proteome</keyword>
<dbReference type="Proteomes" id="UP000078544">
    <property type="component" value="Unassembled WGS sequence"/>
</dbReference>
<keyword evidence="3 6" id="KW-1133">Transmembrane helix</keyword>